<dbReference type="OrthoDB" id="9801773at2"/>
<dbReference type="RefSeq" id="WP_101639654.1">
    <property type="nucleotide sequence ID" value="NZ_PGUY01000001.1"/>
</dbReference>
<sequence length="302" mass="33769">MNIVLAGGTGFVGSQLMRLLVNEGHQLYILTRNPHRYKEEKSVVYIQWLSGPNRPEFSLPQIHAIINLSGESLNAGRWTPQQKNKILASRISTTREINRLISFMKKKPDVLINASAIGFYGTSLDNTFDESTTEAGSDFLAQTVYQWESEALKAEQFKVRTVLARFGIVLGKDAGALPKMLLPYKLLFGGKIGSGKQWMSWIHAEDAARALLFLLLHNDISGPVNLTAPNPVRMDEFGRTIGKALKRPHWLPVPSVALKLGLGEMSMLVLEGQKAVPEKLLSKHFTYRFPELMQALCEILKK</sequence>
<dbReference type="AlphaFoldDB" id="A0A2N5MC10"/>
<evidence type="ECO:0000256" key="1">
    <source>
        <dbReference type="ARBA" id="ARBA00009353"/>
    </source>
</evidence>
<keyword evidence="5" id="KW-1185">Reference proteome</keyword>
<dbReference type="Proteomes" id="UP000234748">
    <property type="component" value="Unassembled WGS sequence"/>
</dbReference>
<dbReference type="PANTHER" id="PTHR11092:SF0">
    <property type="entry name" value="EPIMERASE FAMILY PROTEIN SDR39U1"/>
    <property type="match status" value="1"/>
</dbReference>
<proteinExistence type="inferred from homology"/>
<dbReference type="InterPro" id="IPR013549">
    <property type="entry name" value="DUF1731"/>
</dbReference>
<dbReference type="NCBIfam" id="TIGR01777">
    <property type="entry name" value="yfcH"/>
    <property type="match status" value="1"/>
</dbReference>
<dbReference type="Pfam" id="PF08338">
    <property type="entry name" value="DUF1731"/>
    <property type="match status" value="1"/>
</dbReference>
<dbReference type="InterPro" id="IPR036291">
    <property type="entry name" value="NAD(P)-bd_dom_sf"/>
</dbReference>
<dbReference type="Pfam" id="PF01370">
    <property type="entry name" value="Epimerase"/>
    <property type="match status" value="1"/>
</dbReference>
<feature type="domain" description="NAD-dependent epimerase/dehydratase" evidence="2">
    <location>
        <begin position="3"/>
        <end position="219"/>
    </location>
</feature>
<evidence type="ECO:0000313" key="5">
    <source>
        <dbReference type="Proteomes" id="UP000234748"/>
    </source>
</evidence>
<reference evidence="4 5" key="1">
    <citation type="submission" date="2017-11" db="EMBL/GenBank/DDBJ databases">
        <title>Comparitive Functional Genomics of Dry Heat Resistant strains isolated from the Viking Spacecraft.</title>
        <authorList>
            <person name="Seuylemezian A."/>
            <person name="Cooper K."/>
            <person name="Vaishampayan P."/>
        </authorList>
    </citation>
    <scope>NUCLEOTIDE SEQUENCE [LARGE SCALE GENOMIC DNA]</scope>
    <source>
        <strain evidence="4 5">V1-29</strain>
    </source>
</reference>
<dbReference type="EMBL" id="PGUY01000001">
    <property type="protein sequence ID" value="PLT31873.1"/>
    <property type="molecule type" value="Genomic_DNA"/>
</dbReference>
<dbReference type="InterPro" id="IPR001509">
    <property type="entry name" value="Epimerase_deHydtase"/>
</dbReference>
<dbReference type="SUPFAM" id="SSF51735">
    <property type="entry name" value="NAD(P)-binding Rossmann-fold domains"/>
    <property type="match status" value="1"/>
</dbReference>
<organism evidence="4 5">
    <name type="scientific">Peribacillus deserti</name>
    <dbReference type="NCBI Taxonomy" id="673318"/>
    <lineage>
        <taxon>Bacteria</taxon>
        <taxon>Bacillati</taxon>
        <taxon>Bacillota</taxon>
        <taxon>Bacilli</taxon>
        <taxon>Bacillales</taxon>
        <taxon>Bacillaceae</taxon>
        <taxon>Peribacillus</taxon>
    </lineage>
</organism>
<accession>A0A2N5MC10</accession>
<dbReference type="PANTHER" id="PTHR11092">
    <property type="entry name" value="SUGAR NUCLEOTIDE EPIMERASE RELATED"/>
    <property type="match status" value="1"/>
</dbReference>
<gene>
    <name evidence="4" type="ORF">CUU66_00130</name>
</gene>
<dbReference type="InterPro" id="IPR010099">
    <property type="entry name" value="SDR39U1"/>
</dbReference>
<evidence type="ECO:0000313" key="4">
    <source>
        <dbReference type="EMBL" id="PLT31873.1"/>
    </source>
</evidence>
<dbReference type="CDD" id="cd05242">
    <property type="entry name" value="SDR_a8"/>
    <property type="match status" value="1"/>
</dbReference>
<evidence type="ECO:0000259" key="3">
    <source>
        <dbReference type="Pfam" id="PF08338"/>
    </source>
</evidence>
<comment type="caution">
    <text evidence="4">The sequence shown here is derived from an EMBL/GenBank/DDBJ whole genome shotgun (WGS) entry which is preliminary data.</text>
</comment>
<comment type="similarity">
    <text evidence="1">Belongs to the NAD(P)-dependent epimerase/dehydratase family. SDR39U1 subfamily.</text>
</comment>
<protein>
    <submittedName>
        <fullName evidence="4">TIGR01777 family protein</fullName>
    </submittedName>
</protein>
<dbReference type="Gene3D" id="3.40.50.720">
    <property type="entry name" value="NAD(P)-binding Rossmann-like Domain"/>
    <property type="match status" value="1"/>
</dbReference>
<name>A0A2N5MC10_9BACI</name>
<feature type="domain" description="DUF1731" evidence="3">
    <location>
        <begin position="253"/>
        <end position="298"/>
    </location>
</feature>
<evidence type="ECO:0000259" key="2">
    <source>
        <dbReference type="Pfam" id="PF01370"/>
    </source>
</evidence>